<feature type="transmembrane region" description="Helical" evidence="1">
    <location>
        <begin position="209"/>
        <end position="235"/>
    </location>
</feature>
<evidence type="ECO:0000256" key="1">
    <source>
        <dbReference type="SAM" id="Phobius"/>
    </source>
</evidence>
<reference evidence="2" key="1">
    <citation type="submission" date="2022-10" db="EMBL/GenBank/DDBJ databases">
        <title>The complete genomes of actinobacterial strains from the NBC collection.</title>
        <authorList>
            <person name="Joergensen T.S."/>
            <person name="Alvarez Arevalo M."/>
            <person name="Sterndorff E.B."/>
            <person name="Faurdal D."/>
            <person name="Vuksanovic O."/>
            <person name="Mourched A.-S."/>
            <person name="Charusanti P."/>
            <person name="Shaw S."/>
            <person name="Blin K."/>
            <person name="Weber T."/>
        </authorList>
    </citation>
    <scope>NUCLEOTIDE SEQUENCE</scope>
    <source>
        <strain evidence="2">NBC_01482</strain>
    </source>
</reference>
<feature type="transmembrane region" description="Helical" evidence="1">
    <location>
        <begin position="340"/>
        <end position="359"/>
    </location>
</feature>
<dbReference type="EMBL" id="CP109441">
    <property type="protein sequence ID" value="WUV44401.1"/>
    <property type="molecule type" value="Genomic_DNA"/>
</dbReference>
<evidence type="ECO:0000313" key="2">
    <source>
        <dbReference type="EMBL" id="WUV44401.1"/>
    </source>
</evidence>
<feature type="transmembrane region" description="Helical" evidence="1">
    <location>
        <begin position="284"/>
        <end position="306"/>
    </location>
</feature>
<organism evidence="2 3">
    <name type="scientific">Nocardia vinacea</name>
    <dbReference type="NCBI Taxonomy" id="96468"/>
    <lineage>
        <taxon>Bacteria</taxon>
        <taxon>Bacillati</taxon>
        <taxon>Actinomycetota</taxon>
        <taxon>Actinomycetes</taxon>
        <taxon>Mycobacteriales</taxon>
        <taxon>Nocardiaceae</taxon>
        <taxon>Nocardia</taxon>
    </lineage>
</organism>
<feature type="transmembrane region" description="Helical" evidence="1">
    <location>
        <begin position="145"/>
        <end position="164"/>
    </location>
</feature>
<keyword evidence="1" id="KW-0812">Transmembrane</keyword>
<name>A0ABZ1YN12_9NOCA</name>
<accession>A0ABZ1YN12</accession>
<feature type="transmembrane region" description="Helical" evidence="1">
    <location>
        <begin position="312"/>
        <end position="333"/>
    </location>
</feature>
<sequence length="575" mass="63734">MGFLEPDLPVVDMAEWSKGTRSERIRPMARHWAEVGFGTPVALHLFYVGKVCLYILGGWLIALATNGIDGFANVDAWWSEPIVFEKVVLYTLLFEVVGLGCGFGPLNNRFFPPMGSILYWLRPKTIRLPPWPGVVPLTKGNSRSLVDIALYAALLVMTVVALLSDGTGAVPELDTTVGLLPVWQIAVILGLLALIGMRDKVIFLAARGEVYATLAVTFLFAADMIVAAKLVFVVIWMGAATSKLNKHFPFVVSTMMSNSPVFRRKSLKRKFFENFPDDLRPGRLSRIFAHGGTAIEMCIPLVLFFSHGGWPTALAAFVMVCFHLAILTAIPMGVPLEWNVFMIFGVLVLFVAHADLGLADLHHPVPVVLLFLVIAGIVVAGNLFPHQISFLPGMRYYAGNWDTTMWCIKPSAAEKIGRGIVAIASMPQAQLERFYGKDRAQIPMFMGYAFRAMNTHGRALFTLVHRAMPSGHEDEYTLTDGERICSTALGWNFGDGHMHNEQLITAMQERCHFEPGEVRVVLLDAQPIYKQTQSYRLVDAATGEFERGTVNVADMVTRQPWADDVPVQVIHTDRD</sequence>
<keyword evidence="3" id="KW-1185">Reference proteome</keyword>
<feature type="transmembrane region" description="Helical" evidence="1">
    <location>
        <begin position="51"/>
        <end position="68"/>
    </location>
</feature>
<gene>
    <name evidence="2" type="ORF">OG563_35295</name>
</gene>
<evidence type="ECO:0000313" key="3">
    <source>
        <dbReference type="Proteomes" id="UP001432062"/>
    </source>
</evidence>
<keyword evidence="1" id="KW-0472">Membrane</keyword>
<dbReference type="InterPro" id="IPR021941">
    <property type="entry name" value="DUF3556_TM"/>
</dbReference>
<dbReference type="RefSeq" id="WP_329407318.1">
    <property type="nucleotide sequence ID" value="NZ_CP109441.1"/>
</dbReference>
<dbReference type="Proteomes" id="UP001432062">
    <property type="component" value="Chromosome"/>
</dbReference>
<dbReference type="Pfam" id="PF12077">
    <property type="entry name" value="DUF3556"/>
    <property type="match status" value="1"/>
</dbReference>
<proteinExistence type="predicted"/>
<protein>
    <submittedName>
        <fullName evidence="2">DUF3556 domain-containing protein</fullName>
    </submittedName>
</protein>
<feature type="transmembrane region" description="Helical" evidence="1">
    <location>
        <begin position="365"/>
        <end position="385"/>
    </location>
</feature>
<feature type="transmembrane region" description="Helical" evidence="1">
    <location>
        <begin position="176"/>
        <end position="197"/>
    </location>
</feature>
<keyword evidence="1" id="KW-1133">Transmembrane helix</keyword>